<dbReference type="GO" id="GO:1990112">
    <property type="term" value="C:RQC complex"/>
    <property type="evidence" value="ECO:0007669"/>
    <property type="project" value="UniProtKB-UniRule"/>
</dbReference>
<dbReference type="Gene3D" id="6.10.140.2220">
    <property type="match status" value="1"/>
</dbReference>
<dbReference type="InterPro" id="IPR013083">
    <property type="entry name" value="Znf_RING/FYVE/PHD"/>
</dbReference>
<dbReference type="InterPro" id="IPR002893">
    <property type="entry name" value="Znf_MYND"/>
</dbReference>
<comment type="similarity">
    <text evidence="1 7">Belongs to the LTN1 family.</text>
</comment>
<keyword evidence="8" id="KW-0472">Membrane</keyword>
<dbReference type="PROSITE" id="PS50089">
    <property type="entry name" value="ZF_RING_2"/>
    <property type="match status" value="1"/>
</dbReference>
<dbReference type="InterPro" id="IPR001841">
    <property type="entry name" value="Znf_RING"/>
</dbReference>
<keyword evidence="8" id="KW-0812">Transmembrane</keyword>
<dbReference type="GO" id="GO:0061630">
    <property type="term" value="F:ubiquitin protein ligase activity"/>
    <property type="evidence" value="ECO:0007669"/>
    <property type="project" value="UniProtKB-UniRule"/>
</dbReference>
<keyword evidence="4 6" id="KW-0863">Zinc-finger</keyword>
<protein>
    <recommendedName>
        <fullName evidence="2 7">E3 ubiquitin-protein ligase listerin</fullName>
        <ecNumber evidence="7">2.3.2.27</ecNumber>
    </recommendedName>
    <alternativeName>
        <fullName evidence="7">RING-type E3 ubiquitin transferase listerin</fullName>
    </alternativeName>
</protein>
<reference evidence="11 12" key="1">
    <citation type="journal article" date="2018" name="Science">
        <title>The opium poppy genome and morphinan production.</title>
        <authorList>
            <person name="Guo L."/>
            <person name="Winzer T."/>
            <person name="Yang X."/>
            <person name="Li Y."/>
            <person name="Ning Z."/>
            <person name="He Z."/>
            <person name="Teodor R."/>
            <person name="Lu Y."/>
            <person name="Bowser T.A."/>
            <person name="Graham I.A."/>
            <person name="Ye K."/>
        </authorList>
    </citation>
    <scope>NUCLEOTIDE SEQUENCE [LARGE SCALE GENOMIC DNA]</scope>
    <source>
        <strain evidence="12">cv. HN1</strain>
        <tissue evidence="11">Leaves</tissue>
    </source>
</reference>
<name>A0A4Y7JL91_PAPSO</name>
<keyword evidence="5 7" id="KW-0862">Zinc</keyword>
<dbReference type="SUPFAM" id="SSF57850">
    <property type="entry name" value="RING/U-box"/>
    <property type="match status" value="1"/>
</dbReference>
<evidence type="ECO:0000256" key="8">
    <source>
        <dbReference type="SAM" id="Phobius"/>
    </source>
</evidence>
<feature type="domain" description="RING-type" evidence="9">
    <location>
        <begin position="179"/>
        <end position="225"/>
    </location>
</feature>
<comment type="pathway">
    <text evidence="7">Protein modification; protein ubiquitination.</text>
</comment>
<evidence type="ECO:0000313" key="12">
    <source>
        <dbReference type="Proteomes" id="UP000316621"/>
    </source>
</evidence>
<dbReference type="EMBL" id="CM010719">
    <property type="protein sequence ID" value="RZC61843.1"/>
    <property type="molecule type" value="Genomic_DNA"/>
</dbReference>
<evidence type="ECO:0000256" key="6">
    <source>
        <dbReference type="PROSITE-ProRule" id="PRU00134"/>
    </source>
</evidence>
<evidence type="ECO:0000256" key="1">
    <source>
        <dbReference type="ARBA" id="ARBA00007997"/>
    </source>
</evidence>
<dbReference type="AlphaFoldDB" id="A0A4Y7JL91"/>
<evidence type="ECO:0000256" key="5">
    <source>
        <dbReference type="ARBA" id="ARBA00022833"/>
    </source>
</evidence>
<comment type="function">
    <text evidence="7">E3 ubiquitin-protein ligase. Component of the ribosome quality control complex (RQC), a ribosome-associated complex that mediates ubiquitination and extraction of incompletely synthesized nascent chains for proteasomal degradation.</text>
</comment>
<evidence type="ECO:0000256" key="4">
    <source>
        <dbReference type="ARBA" id="ARBA00022771"/>
    </source>
</evidence>
<sequence length="243" mass="27339">MMMIEISGVPPDLCLQIFCITVFITLSLIYVFSNNNDNSELKTFVYIPDDDDEINDNTVNDGDRGLRNGNNNSINQIITITRTIRDCCSVCGDSAYSRCSRCKAIRYCSRDCQIQHWRAGHKLECKEDSSLTSCNERRASGNMDTICSYQQSRKDEASVEEKGPSERNLVKELKSVEECPICISRIRLSKQSRPSVSCDTCKHKFHLSCISKWFSISKNSICPLCGCKFKPGGLLQLTAAKKS</sequence>
<evidence type="ECO:0000313" key="11">
    <source>
        <dbReference type="EMBL" id="RZC61843.1"/>
    </source>
</evidence>
<dbReference type="SUPFAM" id="SSF144232">
    <property type="entry name" value="HIT/MYND zinc finger-like"/>
    <property type="match status" value="1"/>
</dbReference>
<dbReference type="Proteomes" id="UP000316621">
    <property type="component" value="Chromosome 5"/>
</dbReference>
<dbReference type="OrthoDB" id="1874145at2759"/>
<dbReference type="GO" id="GO:0016567">
    <property type="term" value="P:protein ubiquitination"/>
    <property type="evidence" value="ECO:0007669"/>
    <property type="project" value="UniProtKB-UniPathway"/>
</dbReference>
<dbReference type="SMART" id="SM00184">
    <property type="entry name" value="RING"/>
    <property type="match status" value="1"/>
</dbReference>
<dbReference type="GO" id="GO:0008270">
    <property type="term" value="F:zinc ion binding"/>
    <property type="evidence" value="ECO:0007669"/>
    <property type="project" value="UniProtKB-KW"/>
</dbReference>
<evidence type="ECO:0000259" key="10">
    <source>
        <dbReference type="PROSITE" id="PS50865"/>
    </source>
</evidence>
<evidence type="ECO:0000256" key="2">
    <source>
        <dbReference type="ARBA" id="ARBA00017157"/>
    </source>
</evidence>
<keyword evidence="7" id="KW-0833">Ubl conjugation pathway</keyword>
<keyword evidence="8" id="KW-1133">Transmembrane helix</keyword>
<dbReference type="PANTHER" id="PTHR12389:SF0">
    <property type="entry name" value="E3 UBIQUITIN-PROTEIN LIGASE LISTERIN"/>
    <property type="match status" value="1"/>
</dbReference>
<dbReference type="Gene3D" id="3.30.40.10">
    <property type="entry name" value="Zinc/RING finger domain, C3HC4 (zinc finger)"/>
    <property type="match status" value="1"/>
</dbReference>
<dbReference type="EC" id="2.3.2.27" evidence="7"/>
<dbReference type="PROSITE" id="PS50865">
    <property type="entry name" value="ZF_MYND_2"/>
    <property type="match status" value="1"/>
</dbReference>
<comment type="catalytic activity">
    <reaction evidence="7">
        <text>S-ubiquitinyl-[E2 ubiquitin-conjugating enzyme]-L-cysteine + [acceptor protein]-L-lysine = [E2 ubiquitin-conjugating enzyme]-L-cysteine + N(6)-ubiquitinyl-[acceptor protein]-L-lysine.</text>
        <dbReference type="EC" id="2.3.2.27"/>
    </reaction>
</comment>
<dbReference type="PANTHER" id="PTHR12389">
    <property type="entry name" value="ZINC FINGER PROTEIN 294"/>
    <property type="match status" value="1"/>
</dbReference>
<evidence type="ECO:0000256" key="3">
    <source>
        <dbReference type="ARBA" id="ARBA00022723"/>
    </source>
</evidence>
<dbReference type="Pfam" id="PF01753">
    <property type="entry name" value="zf-MYND"/>
    <property type="match status" value="1"/>
</dbReference>
<feature type="domain" description="MYND-type" evidence="10">
    <location>
        <begin position="88"/>
        <end position="125"/>
    </location>
</feature>
<comment type="subunit">
    <text evidence="7">Component of the ribosome quality control complex (RQC).</text>
</comment>
<feature type="transmembrane region" description="Helical" evidence="8">
    <location>
        <begin position="12"/>
        <end position="32"/>
    </location>
</feature>
<keyword evidence="7" id="KW-0808">Transferase</keyword>
<keyword evidence="12" id="KW-1185">Reference proteome</keyword>
<accession>A0A4Y7JL91</accession>
<dbReference type="Pfam" id="PF13639">
    <property type="entry name" value="zf-RING_2"/>
    <property type="match status" value="1"/>
</dbReference>
<dbReference type="GO" id="GO:0043023">
    <property type="term" value="F:ribosomal large subunit binding"/>
    <property type="evidence" value="ECO:0007669"/>
    <property type="project" value="TreeGrafter"/>
</dbReference>
<evidence type="ECO:0000259" key="9">
    <source>
        <dbReference type="PROSITE" id="PS50089"/>
    </source>
</evidence>
<dbReference type="GO" id="GO:1990116">
    <property type="term" value="P:ribosome-associated ubiquitin-dependent protein catabolic process"/>
    <property type="evidence" value="ECO:0007669"/>
    <property type="project" value="UniProtKB-UniRule"/>
</dbReference>
<dbReference type="InterPro" id="IPR039795">
    <property type="entry name" value="LTN1/Rkr1"/>
</dbReference>
<dbReference type="GO" id="GO:0072344">
    <property type="term" value="P:rescue of stalled ribosome"/>
    <property type="evidence" value="ECO:0007669"/>
    <property type="project" value="UniProtKB-UniRule"/>
</dbReference>
<organism evidence="11 12">
    <name type="scientific">Papaver somniferum</name>
    <name type="common">Opium poppy</name>
    <dbReference type="NCBI Taxonomy" id="3469"/>
    <lineage>
        <taxon>Eukaryota</taxon>
        <taxon>Viridiplantae</taxon>
        <taxon>Streptophyta</taxon>
        <taxon>Embryophyta</taxon>
        <taxon>Tracheophyta</taxon>
        <taxon>Spermatophyta</taxon>
        <taxon>Magnoliopsida</taxon>
        <taxon>Ranunculales</taxon>
        <taxon>Papaveraceae</taxon>
        <taxon>Papaveroideae</taxon>
        <taxon>Papaver</taxon>
    </lineage>
</organism>
<dbReference type="GO" id="GO:0005829">
    <property type="term" value="C:cytosol"/>
    <property type="evidence" value="ECO:0007669"/>
    <property type="project" value="UniProtKB-UniRule"/>
</dbReference>
<evidence type="ECO:0000256" key="7">
    <source>
        <dbReference type="RuleBase" id="RU367090"/>
    </source>
</evidence>
<proteinExistence type="inferred from homology"/>
<gene>
    <name evidence="11" type="ORF">C5167_023581</name>
</gene>
<keyword evidence="3 7" id="KW-0479">Metal-binding</keyword>
<dbReference type="Gramene" id="RZC61843">
    <property type="protein sequence ID" value="RZC61843"/>
    <property type="gene ID" value="C5167_023581"/>
</dbReference>
<dbReference type="STRING" id="3469.A0A4Y7JL91"/>
<dbReference type="UniPathway" id="UPA00143"/>